<feature type="domain" description="Calcineurin-like phosphoesterase" evidence="1">
    <location>
        <begin position="14"/>
        <end position="139"/>
    </location>
</feature>
<comment type="caution">
    <text evidence="2">The sequence shown here is derived from an EMBL/GenBank/DDBJ whole genome shotgun (WGS) entry which is preliminary data.</text>
</comment>
<accession>X0UQR4</accession>
<dbReference type="Pfam" id="PF12850">
    <property type="entry name" value="Metallophos_2"/>
    <property type="match status" value="1"/>
</dbReference>
<dbReference type="InterPro" id="IPR024654">
    <property type="entry name" value="Calcineurin-like_PHP_lpxH"/>
</dbReference>
<protein>
    <recommendedName>
        <fullName evidence="1">Calcineurin-like phosphoesterase domain-containing protein</fullName>
    </recommendedName>
</protein>
<evidence type="ECO:0000313" key="2">
    <source>
        <dbReference type="EMBL" id="GAF90840.1"/>
    </source>
</evidence>
<dbReference type="InterPro" id="IPR029052">
    <property type="entry name" value="Metallo-depent_PP-like"/>
</dbReference>
<organism evidence="2">
    <name type="scientific">marine sediment metagenome</name>
    <dbReference type="NCBI Taxonomy" id="412755"/>
    <lineage>
        <taxon>unclassified sequences</taxon>
        <taxon>metagenomes</taxon>
        <taxon>ecological metagenomes</taxon>
    </lineage>
</organism>
<sequence>MRKYKYDADKVMFTADTHFGHDNIIKFCDRPYRDANHMDTELVANWNEVVDPDQVVFHLGDFSFKGKRNIPNLLNRLNGEVVLIQGNHDRPKDLHHFNSVHDIAEVEVEGQRIVMCHYAMTTWNNSFRGAWHIHGHSHGTLMPNWDRKICDIGVDSWGYKPVTFYQLQAELAMHGRETVDDLNNGFITTYGKEADLLK</sequence>
<dbReference type="AlphaFoldDB" id="X0UQR4"/>
<dbReference type="EMBL" id="BARS01010196">
    <property type="protein sequence ID" value="GAF90840.1"/>
    <property type="molecule type" value="Genomic_DNA"/>
</dbReference>
<evidence type="ECO:0000259" key="1">
    <source>
        <dbReference type="Pfam" id="PF12850"/>
    </source>
</evidence>
<reference evidence="2" key="1">
    <citation type="journal article" date="2014" name="Front. Microbiol.">
        <title>High frequency of phylogenetically diverse reductive dehalogenase-homologous genes in deep subseafloor sedimentary metagenomes.</title>
        <authorList>
            <person name="Kawai M."/>
            <person name="Futagami T."/>
            <person name="Toyoda A."/>
            <person name="Takaki Y."/>
            <person name="Nishi S."/>
            <person name="Hori S."/>
            <person name="Arai W."/>
            <person name="Tsubouchi T."/>
            <person name="Morono Y."/>
            <person name="Uchiyama I."/>
            <person name="Ito T."/>
            <person name="Fujiyama A."/>
            <person name="Inagaki F."/>
            <person name="Takami H."/>
        </authorList>
    </citation>
    <scope>NUCLEOTIDE SEQUENCE</scope>
    <source>
        <strain evidence="2">Expedition CK06-06</strain>
    </source>
</reference>
<gene>
    <name evidence="2" type="ORF">S01H1_18966</name>
</gene>
<dbReference type="SUPFAM" id="SSF56300">
    <property type="entry name" value="Metallo-dependent phosphatases"/>
    <property type="match status" value="1"/>
</dbReference>
<dbReference type="Gene3D" id="3.60.21.10">
    <property type="match status" value="1"/>
</dbReference>
<name>X0UQR4_9ZZZZ</name>
<proteinExistence type="predicted"/>